<protein>
    <recommendedName>
        <fullName evidence="5">Selenoprotein T</fullName>
    </recommendedName>
</protein>
<dbReference type="AlphaFoldDB" id="A0A9W7C192"/>
<dbReference type="PANTHER" id="PTHR13544">
    <property type="entry name" value="SELENOPROTEIN T"/>
    <property type="match status" value="1"/>
</dbReference>
<dbReference type="Pfam" id="PF10262">
    <property type="entry name" value="Rdx"/>
    <property type="match status" value="1"/>
</dbReference>
<dbReference type="EMBL" id="BRXX01000184">
    <property type="protein sequence ID" value="GMH96443.1"/>
    <property type="molecule type" value="Genomic_DNA"/>
</dbReference>
<organism evidence="3 4">
    <name type="scientific">Triparma verrucosa</name>
    <dbReference type="NCBI Taxonomy" id="1606542"/>
    <lineage>
        <taxon>Eukaryota</taxon>
        <taxon>Sar</taxon>
        <taxon>Stramenopiles</taxon>
        <taxon>Ochrophyta</taxon>
        <taxon>Bolidophyceae</taxon>
        <taxon>Parmales</taxon>
        <taxon>Triparmaceae</taxon>
        <taxon>Triparma</taxon>
    </lineage>
</organism>
<dbReference type="InterPro" id="IPR019389">
    <property type="entry name" value="Selenoprotein_T"/>
</dbReference>
<dbReference type="NCBIfam" id="TIGR02174">
    <property type="entry name" value="CXXU_selWTH"/>
    <property type="match status" value="1"/>
</dbReference>
<dbReference type="GO" id="GO:0004791">
    <property type="term" value="F:thioredoxin-disulfide reductase (NADPH) activity"/>
    <property type="evidence" value="ECO:0007669"/>
    <property type="project" value="TreeGrafter"/>
</dbReference>
<reference evidence="4" key="1">
    <citation type="journal article" date="2023" name="Commun. Biol.">
        <title>Genome analysis of Parmales, the sister group of diatoms, reveals the evolutionary specialization of diatoms from phago-mixotrophs to photoautotrophs.</title>
        <authorList>
            <person name="Ban H."/>
            <person name="Sato S."/>
            <person name="Yoshikawa S."/>
            <person name="Yamada K."/>
            <person name="Nakamura Y."/>
            <person name="Ichinomiya M."/>
            <person name="Sato N."/>
            <person name="Blanc-Mathieu R."/>
            <person name="Endo H."/>
            <person name="Kuwata A."/>
            <person name="Ogata H."/>
        </authorList>
    </citation>
    <scope>NUCLEOTIDE SEQUENCE [LARGE SCALE GENOMIC DNA]</scope>
    <source>
        <strain evidence="4">NIES 3699</strain>
    </source>
</reference>
<name>A0A9W7C192_9STRA</name>
<keyword evidence="1" id="KW-0732">Signal</keyword>
<comment type="caution">
    <text evidence="3">The sequence shown here is derived from an EMBL/GenBank/DDBJ whole genome shotgun (WGS) entry which is preliminary data.</text>
</comment>
<sequence>MKKNYMELSRYITAYFPDLQSRVSGGVDRPPETWVFVSQITSMLQILGMAFVVLGDGLLEMVGISARNEPKWITSAKENKIAVFFGLFFLNNFANGKLATGAFEVEYNGVVVFSKLELGRMPSVQEVIKGIETVRQQYELAQSA</sequence>
<evidence type="ECO:0000256" key="2">
    <source>
        <dbReference type="ARBA" id="ARBA00023284"/>
    </source>
</evidence>
<dbReference type="InterPro" id="IPR036249">
    <property type="entry name" value="Thioredoxin-like_sf"/>
</dbReference>
<dbReference type="PANTHER" id="PTHR13544:SF0">
    <property type="entry name" value="THIOREDOXIN REDUCTASE-LIKE SELENOPROTEIN T"/>
    <property type="match status" value="1"/>
</dbReference>
<evidence type="ECO:0000313" key="4">
    <source>
        <dbReference type="Proteomes" id="UP001165160"/>
    </source>
</evidence>
<keyword evidence="2" id="KW-0676">Redox-active center</keyword>
<evidence type="ECO:0000256" key="1">
    <source>
        <dbReference type="ARBA" id="ARBA00022729"/>
    </source>
</evidence>
<evidence type="ECO:0000313" key="3">
    <source>
        <dbReference type="EMBL" id="GMH96443.1"/>
    </source>
</evidence>
<dbReference type="Proteomes" id="UP001165160">
    <property type="component" value="Unassembled WGS sequence"/>
</dbReference>
<keyword evidence="4" id="KW-1185">Reference proteome</keyword>
<evidence type="ECO:0008006" key="5">
    <source>
        <dbReference type="Google" id="ProtNLM"/>
    </source>
</evidence>
<dbReference type="Gene3D" id="3.40.30.10">
    <property type="entry name" value="Glutaredoxin"/>
    <property type="match status" value="1"/>
</dbReference>
<dbReference type="GO" id="GO:0045454">
    <property type="term" value="P:cell redox homeostasis"/>
    <property type="evidence" value="ECO:0007669"/>
    <property type="project" value="TreeGrafter"/>
</dbReference>
<accession>A0A9W7C192</accession>
<dbReference type="GO" id="GO:0005789">
    <property type="term" value="C:endoplasmic reticulum membrane"/>
    <property type="evidence" value="ECO:0007669"/>
    <property type="project" value="TreeGrafter"/>
</dbReference>
<dbReference type="SUPFAM" id="SSF52833">
    <property type="entry name" value="Thioredoxin-like"/>
    <property type="match status" value="1"/>
</dbReference>
<gene>
    <name evidence="3" type="ORF">TrVE_jg10135</name>
</gene>
<dbReference type="InterPro" id="IPR011893">
    <property type="entry name" value="Selenoprotein_Rdx-typ"/>
</dbReference>
<proteinExistence type="predicted"/>